<reference evidence="1 2" key="1">
    <citation type="submission" date="2018-06" db="EMBL/GenBank/DDBJ databases">
        <authorList>
            <consortium name="Pathogen Informatics"/>
            <person name="Doyle S."/>
        </authorList>
    </citation>
    <scope>NUCLEOTIDE SEQUENCE [LARGE SCALE GENOMIC DNA]</scope>
    <source>
        <strain evidence="1 2">NCTC7582</strain>
    </source>
</reference>
<dbReference type="RefSeq" id="WP_112118871.1">
    <property type="nucleotide sequence ID" value="NZ_UAQE01000007.1"/>
</dbReference>
<protein>
    <submittedName>
        <fullName evidence="1">Uncharacterized protein</fullName>
    </submittedName>
</protein>
<proteinExistence type="predicted"/>
<organism evidence="1 2">
    <name type="scientific">Lysinibacillus capsici</name>
    <dbReference type="NCBI Taxonomy" id="2115968"/>
    <lineage>
        <taxon>Bacteria</taxon>
        <taxon>Bacillati</taxon>
        <taxon>Bacillota</taxon>
        <taxon>Bacilli</taxon>
        <taxon>Bacillales</taxon>
        <taxon>Bacillaceae</taxon>
        <taxon>Lysinibacillus</taxon>
    </lineage>
</organism>
<sequence>MRMPWYKKVYALYKGDNFIAEGTLREISRETGKSVDFLRYMTYPAYERKCGVGEKRLRLYSLD</sequence>
<evidence type="ECO:0000313" key="2">
    <source>
        <dbReference type="Proteomes" id="UP000251431"/>
    </source>
</evidence>
<dbReference type="Proteomes" id="UP000251431">
    <property type="component" value="Unassembled WGS sequence"/>
</dbReference>
<evidence type="ECO:0000313" key="1">
    <source>
        <dbReference type="EMBL" id="SPU40615.1"/>
    </source>
</evidence>
<gene>
    <name evidence="1" type="ORF">NCTC7582_05159</name>
</gene>
<dbReference type="AlphaFoldDB" id="A0A2X1BWX7"/>
<accession>A0A2X1BWX7</accession>
<name>A0A2X1BWX7_9BACI</name>
<dbReference type="EMBL" id="UAQE01000007">
    <property type="protein sequence ID" value="SPU40615.1"/>
    <property type="molecule type" value="Genomic_DNA"/>
</dbReference>